<organism evidence="3 4">
    <name type="scientific">Phaedon cochleariae</name>
    <name type="common">Mustard beetle</name>
    <dbReference type="NCBI Taxonomy" id="80249"/>
    <lineage>
        <taxon>Eukaryota</taxon>
        <taxon>Metazoa</taxon>
        <taxon>Ecdysozoa</taxon>
        <taxon>Arthropoda</taxon>
        <taxon>Hexapoda</taxon>
        <taxon>Insecta</taxon>
        <taxon>Pterygota</taxon>
        <taxon>Neoptera</taxon>
        <taxon>Endopterygota</taxon>
        <taxon>Coleoptera</taxon>
        <taxon>Polyphaga</taxon>
        <taxon>Cucujiformia</taxon>
        <taxon>Chrysomeloidea</taxon>
        <taxon>Chrysomelidae</taxon>
        <taxon>Chrysomelinae</taxon>
        <taxon>Chrysomelini</taxon>
        <taxon>Phaedon</taxon>
    </lineage>
</organism>
<dbReference type="AlphaFoldDB" id="A0A9P0DLW6"/>
<dbReference type="InterPro" id="IPR039932">
    <property type="entry name" value="Spink4-like"/>
</dbReference>
<accession>A0A9P0DLW6</accession>
<feature type="signal peptide" evidence="1">
    <location>
        <begin position="1"/>
        <end position="23"/>
    </location>
</feature>
<feature type="domain" description="Kazal-like" evidence="2">
    <location>
        <begin position="121"/>
        <end position="174"/>
    </location>
</feature>
<reference evidence="3" key="2">
    <citation type="submission" date="2022-10" db="EMBL/GenBank/DDBJ databases">
        <authorList>
            <consortium name="ENA_rothamsted_submissions"/>
            <consortium name="culmorum"/>
            <person name="King R."/>
        </authorList>
    </citation>
    <scope>NUCLEOTIDE SEQUENCE</scope>
</reference>
<dbReference type="OrthoDB" id="126772at2759"/>
<dbReference type="InterPro" id="IPR036058">
    <property type="entry name" value="Kazal_dom_sf"/>
</dbReference>
<dbReference type="Proteomes" id="UP001153737">
    <property type="component" value="Chromosome 6"/>
</dbReference>
<dbReference type="PROSITE" id="PS51465">
    <property type="entry name" value="KAZAL_2"/>
    <property type="match status" value="1"/>
</dbReference>
<keyword evidence="4" id="KW-1185">Reference proteome</keyword>
<reference evidence="3" key="1">
    <citation type="submission" date="2022-01" db="EMBL/GenBank/DDBJ databases">
        <authorList>
            <person name="King R."/>
        </authorList>
    </citation>
    <scope>NUCLEOTIDE SEQUENCE</scope>
</reference>
<dbReference type="GO" id="GO:0004867">
    <property type="term" value="F:serine-type endopeptidase inhibitor activity"/>
    <property type="evidence" value="ECO:0007669"/>
    <property type="project" value="InterPro"/>
</dbReference>
<evidence type="ECO:0000313" key="3">
    <source>
        <dbReference type="EMBL" id="CAH1173834.1"/>
    </source>
</evidence>
<dbReference type="PANTHER" id="PTHR21179">
    <property type="entry name" value="SERINE-TYPE ENDOPEPTIDASE INHIBITOR"/>
    <property type="match status" value="1"/>
</dbReference>
<name>A0A9P0DLW6_PHACE</name>
<dbReference type="SUPFAM" id="SSF100895">
    <property type="entry name" value="Kazal-type serine protease inhibitors"/>
    <property type="match status" value="1"/>
</dbReference>
<dbReference type="SMART" id="SM00280">
    <property type="entry name" value="KAZAL"/>
    <property type="match status" value="1"/>
</dbReference>
<dbReference type="EMBL" id="OU896712">
    <property type="protein sequence ID" value="CAH1173834.1"/>
    <property type="molecule type" value="Genomic_DNA"/>
</dbReference>
<dbReference type="PANTHER" id="PTHR21179:SF1">
    <property type="entry name" value="KAZ1-TYPE SERINE PROTEASE INHIBITOR-LIKE PROTEIN TYPE EPSILON-RELATED"/>
    <property type="match status" value="1"/>
</dbReference>
<evidence type="ECO:0000256" key="1">
    <source>
        <dbReference type="SAM" id="SignalP"/>
    </source>
</evidence>
<evidence type="ECO:0000259" key="2">
    <source>
        <dbReference type="PROSITE" id="PS51465"/>
    </source>
</evidence>
<dbReference type="InterPro" id="IPR002350">
    <property type="entry name" value="Kazal_dom"/>
</dbReference>
<dbReference type="Gene3D" id="3.30.60.30">
    <property type="match status" value="1"/>
</dbReference>
<keyword evidence="1" id="KW-0732">Signal</keyword>
<evidence type="ECO:0000313" key="4">
    <source>
        <dbReference type="Proteomes" id="UP001153737"/>
    </source>
</evidence>
<proteinExistence type="predicted"/>
<feature type="chain" id="PRO_5040362063" description="Kazal-like domain-containing protein" evidence="1">
    <location>
        <begin position="24"/>
        <end position="176"/>
    </location>
</feature>
<protein>
    <recommendedName>
        <fullName evidence="2">Kazal-like domain-containing protein</fullName>
    </recommendedName>
</protein>
<dbReference type="Pfam" id="PF00050">
    <property type="entry name" value="Kazal_1"/>
    <property type="match status" value="1"/>
</dbReference>
<gene>
    <name evidence="3" type="ORF">PHAECO_LOCUS10222</name>
</gene>
<dbReference type="CDD" id="cd00104">
    <property type="entry name" value="KAZAL_FS"/>
    <property type="match status" value="1"/>
</dbReference>
<sequence length="176" mass="20779">MSVLSLLPRISCIVILICEAVIGENWYQFSKRDDWRNPHHHHHPDRHHDERFFFPDDGMHFDDDQRRYQFDMNRYEGSIWHNNDRPAKTIHDHNDYNYFDFPPATTETTTTVASVAVPGMGTRRSSCEDRCPATMQYDPICGDNGITYTNMQWFKCALRCGRRVQMRYRGSCPRTG</sequence>